<gene>
    <name evidence="18" type="ORF">RESH_00466</name>
</gene>
<dbReference type="InterPro" id="IPR004358">
    <property type="entry name" value="Sig_transdc_His_kin-like_C"/>
</dbReference>
<evidence type="ECO:0000259" key="17">
    <source>
        <dbReference type="PROSITE" id="PS50113"/>
    </source>
</evidence>
<dbReference type="SMART" id="SM00448">
    <property type="entry name" value="REC"/>
    <property type="match status" value="1"/>
</dbReference>
<dbReference type="GO" id="GO:0009927">
    <property type="term" value="F:histidine phosphotransfer kinase activity"/>
    <property type="evidence" value="ECO:0007669"/>
    <property type="project" value="TreeGrafter"/>
</dbReference>
<dbReference type="InterPro" id="IPR036097">
    <property type="entry name" value="HisK_dim/P_sf"/>
</dbReference>
<comment type="catalytic activity">
    <reaction evidence="1">
        <text>ATP + protein L-histidine = ADP + protein N-phospho-L-histidine.</text>
        <dbReference type="EC" id="2.7.13.3"/>
    </reaction>
</comment>
<dbReference type="Pfam" id="PF05227">
    <property type="entry name" value="CHASE3"/>
    <property type="match status" value="1"/>
</dbReference>
<evidence type="ECO:0000256" key="1">
    <source>
        <dbReference type="ARBA" id="ARBA00000085"/>
    </source>
</evidence>
<feature type="domain" description="Response regulatory" evidence="15">
    <location>
        <begin position="661"/>
        <end position="780"/>
    </location>
</feature>
<dbReference type="SUPFAM" id="SSF55785">
    <property type="entry name" value="PYP-like sensor domain (PAS domain)"/>
    <property type="match status" value="1"/>
</dbReference>
<keyword evidence="13" id="KW-1133">Transmembrane helix</keyword>
<keyword evidence="8" id="KW-0067">ATP-binding</keyword>
<evidence type="ECO:0000259" key="14">
    <source>
        <dbReference type="PROSITE" id="PS50109"/>
    </source>
</evidence>
<evidence type="ECO:0000313" key="18">
    <source>
        <dbReference type="EMBL" id="EMI28961.1"/>
    </source>
</evidence>
<dbReference type="InterPro" id="IPR035965">
    <property type="entry name" value="PAS-like_dom_sf"/>
</dbReference>
<keyword evidence="13" id="KW-0812">Transmembrane</keyword>
<dbReference type="SUPFAM" id="SSF55874">
    <property type="entry name" value="ATPase domain of HSP90 chaperone/DNA topoisomerase II/histidine kinase"/>
    <property type="match status" value="1"/>
</dbReference>
<feature type="domain" description="PAC" evidence="17">
    <location>
        <begin position="337"/>
        <end position="392"/>
    </location>
</feature>
<dbReference type="CDD" id="cd00082">
    <property type="entry name" value="HisKA"/>
    <property type="match status" value="1"/>
</dbReference>
<evidence type="ECO:0000259" key="15">
    <source>
        <dbReference type="PROSITE" id="PS50110"/>
    </source>
</evidence>
<evidence type="ECO:0000256" key="4">
    <source>
        <dbReference type="ARBA" id="ARBA00022553"/>
    </source>
</evidence>
<feature type="domain" description="Histidine kinase" evidence="14">
    <location>
        <begin position="410"/>
        <end position="630"/>
    </location>
</feature>
<dbReference type="PATRIC" id="fig|1263868.3.peg.505"/>
<dbReference type="PANTHER" id="PTHR43047:SF72">
    <property type="entry name" value="OSMOSENSING HISTIDINE PROTEIN KINASE SLN1"/>
    <property type="match status" value="1"/>
</dbReference>
<reference evidence="18 19" key="1">
    <citation type="journal article" date="2013" name="Mar. Genomics">
        <title>Expression of sulfatases in Rhodopirellula baltica and the diversity of sulfatases in the genus Rhodopirellula.</title>
        <authorList>
            <person name="Wegner C.E."/>
            <person name="Richter-Heitmann T."/>
            <person name="Klindworth A."/>
            <person name="Klockow C."/>
            <person name="Richter M."/>
            <person name="Achstetter T."/>
            <person name="Glockner F.O."/>
            <person name="Harder J."/>
        </authorList>
    </citation>
    <scope>NUCLEOTIDE SEQUENCE [LARGE SCALE GENOMIC DNA]</scope>
    <source>
        <strain evidence="18 19">SH398</strain>
    </source>
</reference>
<evidence type="ECO:0000256" key="3">
    <source>
        <dbReference type="ARBA" id="ARBA00012438"/>
    </source>
</evidence>
<dbReference type="Gene3D" id="1.10.287.130">
    <property type="match status" value="1"/>
</dbReference>
<organism evidence="18 19">
    <name type="scientific">Rhodopirellula europaea SH398</name>
    <dbReference type="NCBI Taxonomy" id="1263868"/>
    <lineage>
        <taxon>Bacteria</taxon>
        <taxon>Pseudomonadati</taxon>
        <taxon>Planctomycetota</taxon>
        <taxon>Planctomycetia</taxon>
        <taxon>Pirellulales</taxon>
        <taxon>Pirellulaceae</taxon>
        <taxon>Rhodopirellula</taxon>
    </lineage>
</organism>
<comment type="subcellular location">
    <subcellularLocation>
        <location evidence="2">Membrane</location>
    </subcellularLocation>
</comment>
<evidence type="ECO:0000259" key="16">
    <source>
        <dbReference type="PROSITE" id="PS50112"/>
    </source>
</evidence>
<keyword evidence="5" id="KW-0808">Transferase</keyword>
<dbReference type="CDD" id="cd17546">
    <property type="entry name" value="REC_hyHK_CKI1_RcsC-like"/>
    <property type="match status" value="1"/>
</dbReference>
<dbReference type="InterPro" id="IPR001789">
    <property type="entry name" value="Sig_transdc_resp-reg_receiver"/>
</dbReference>
<dbReference type="PROSITE" id="PS50110">
    <property type="entry name" value="RESPONSE_REGULATORY"/>
    <property type="match status" value="1"/>
</dbReference>
<dbReference type="InterPro" id="IPR005467">
    <property type="entry name" value="His_kinase_dom"/>
</dbReference>
<feature type="domain" description="PAS" evidence="16">
    <location>
        <begin position="262"/>
        <end position="332"/>
    </location>
</feature>
<evidence type="ECO:0000256" key="9">
    <source>
        <dbReference type="ARBA" id="ARBA00023012"/>
    </source>
</evidence>
<dbReference type="PRINTS" id="PR00344">
    <property type="entry name" value="BCTRLSENSOR"/>
</dbReference>
<dbReference type="SUPFAM" id="SSF47384">
    <property type="entry name" value="Homodimeric domain of signal transducing histidine kinase"/>
    <property type="match status" value="1"/>
</dbReference>
<dbReference type="Pfam" id="PF00072">
    <property type="entry name" value="Response_reg"/>
    <property type="match status" value="1"/>
</dbReference>
<dbReference type="CDD" id="cd19410">
    <property type="entry name" value="HK9-like_sensor"/>
    <property type="match status" value="1"/>
</dbReference>
<keyword evidence="9" id="KW-0902">Two-component regulatory system</keyword>
<dbReference type="Gene3D" id="3.30.565.10">
    <property type="entry name" value="Histidine kinase-like ATPase, C-terminal domain"/>
    <property type="match status" value="1"/>
</dbReference>
<evidence type="ECO:0000256" key="13">
    <source>
        <dbReference type="SAM" id="Phobius"/>
    </source>
</evidence>
<dbReference type="PANTHER" id="PTHR43047">
    <property type="entry name" value="TWO-COMPONENT HISTIDINE PROTEIN KINASE"/>
    <property type="match status" value="1"/>
</dbReference>
<comment type="caution">
    <text evidence="18">The sequence shown here is derived from an EMBL/GenBank/DDBJ whole genome shotgun (WGS) entry which is preliminary data.</text>
</comment>
<keyword evidence="11" id="KW-0131">Cell cycle</keyword>
<dbReference type="PROSITE" id="PS50112">
    <property type="entry name" value="PAS"/>
    <property type="match status" value="1"/>
</dbReference>
<dbReference type="CDD" id="cd00130">
    <property type="entry name" value="PAS"/>
    <property type="match status" value="1"/>
</dbReference>
<feature type="modified residue" description="4-aspartylphosphate" evidence="12">
    <location>
        <position position="715"/>
    </location>
</feature>
<dbReference type="FunFam" id="3.30.565.10:FF:000010">
    <property type="entry name" value="Sensor histidine kinase RcsC"/>
    <property type="match status" value="1"/>
</dbReference>
<accession>M5SBW0</accession>
<evidence type="ECO:0000256" key="11">
    <source>
        <dbReference type="ARBA" id="ARBA00023306"/>
    </source>
</evidence>
<dbReference type="FunFam" id="1.10.287.130:FF:000038">
    <property type="entry name" value="Sensory transduction histidine kinase"/>
    <property type="match status" value="1"/>
</dbReference>
<dbReference type="GO" id="GO:0000155">
    <property type="term" value="F:phosphorelay sensor kinase activity"/>
    <property type="evidence" value="ECO:0007669"/>
    <property type="project" value="InterPro"/>
</dbReference>
<dbReference type="CDD" id="cd16922">
    <property type="entry name" value="HATPase_EvgS-ArcB-TorS-like"/>
    <property type="match status" value="1"/>
</dbReference>
<dbReference type="Pfam" id="PF08447">
    <property type="entry name" value="PAS_3"/>
    <property type="match status" value="1"/>
</dbReference>
<dbReference type="AlphaFoldDB" id="M5SBW0"/>
<evidence type="ECO:0000256" key="10">
    <source>
        <dbReference type="ARBA" id="ARBA00023136"/>
    </source>
</evidence>
<sequence length="811" mass="90945">MENSRRHRRIVARLGDAAQFEAFFHARMEARVNSTATTENQRSLTRSLVNPLAVAVVMIVLIISGVIAFHNIRELQETRLKVGLTLKVLASLAEIEGAVMDAERGQRDYLITGDQRHLEPFEEAVKRTTQSLDQFEKLTQDHAVQRAKFDLLRDNVEDRITHLNAVLDIRAEEGPEAARDAVILNLDQNLMGKIDDLAISMRKIEEDLLVVREAMATRAYRSGIVTSVSSTLIGLILVGSVLYLLERNRRKAERDALMLNATRERVQLALDAAEMGAWNIDPETSALQTDERYRRIHGVEQQEMTFEDSLKRIHPDDRARVRQAVRASMSPLDPSPYSVEYRVVHRDGSIRWVSSKGIARASRRRGKAVLTSFDGTVADVTERKRQEERLQRSEQIALAANQSKSEFLANMSHEIRTPMAAILGYADVLLGHLEDPDNRNCVMIIKRNGEHLLSLINDILDLSRIEAGKLSVDAESVPLPRLVGDIQSLMQVRADEKNVDFQVEFEGRVPQSIETDPTRLRQVLINLIGNAIKFTDEGKVRLKVRFMKGADPPVVEFSIVDTGIGISKEQQDRLFKPFSQGDASVTRKYGGSGLGLAISQRLIEMMDGEMSLESELGEGSTFFVRLPVHSVEGIELVTPDLVKQPSRPEELLAETPKLDCRVLVVDDRRDVRHISQHFLEKAGAKVDTAEDGQQGVDAAVQARDSGHPYDLIVMDMQMPVVDGLQATALLRSAGIDWPIIALTADAMKGDRDRCLNGGCDDYLSKPIDHVKLVSMVANYTQEMDVSELVERRYLRANQLQQKIEREGRARS</sequence>
<dbReference type="FunFam" id="3.40.50.2300:FF:000605">
    <property type="entry name" value="Sensory transduction histidine kinase"/>
    <property type="match status" value="1"/>
</dbReference>
<dbReference type="GO" id="GO:0005524">
    <property type="term" value="F:ATP binding"/>
    <property type="evidence" value="ECO:0007669"/>
    <property type="project" value="UniProtKB-KW"/>
</dbReference>
<name>M5SBW0_9BACT</name>
<evidence type="ECO:0000256" key="5">
    <source>
        <dbReference type="ARBA" id="ARBA00022679"/>
    </source>
</evidence>
<dbReference type="Pfam" id="PF00512">
    <property type="entry name" value="HisKA"/>
    <property type="match status" value="1"/>
</dbReference>
<dbReference type="STRING" id="1263868.RESH_00466"/>
<dbReference type="InterPro" id="IPR003594">
    <property type="entry name" value="HATPase_dom"/>
</dbReference>
<evidence type="ECO:0000313" key="19">
    <source>
        <dbReference type="Proteomes" id="UP000011996"/>
    </source>
</evidence>
<dbReference type="SUPFAM" id="SSF52172">
    <property type="entry name" value="CheY-like"/>
    <property type="match status" value="1"/>
</dbReference>
<evidence type="ECO:0000256" key="6">
    <source>
        <dbReference type="ARBA" id="ARBA00022741"/>
    </source>
</evidence>
<dbReference type="Gene3D" id="2.10.70.100">
    <property type="match status" value="1"/>
</dbReference>
<protein>
    <recommendedName>
        <fullName evidence="3">histidine kinase</fullName>
        <ecNumber evidence="3">2.7.13.3</ecNumber>
    </recommendedName>
</protein>
<dbReference type="InterPro" id="IPR036890">
    <property type="entry name" value="HATPase_C_sf"/>
</dbReference>
<dbReference type="InterPro" id="IPR000014">
    <property type="entry name" value="PAS"/>
</dbReference>
<evidence type="ECO:0000256" key="8">
    <source>
        <dbReference type="ARBA" id="ARBA00022840"/>
    </source>
</evidence>
<proteinExistence type="predicted"/>
<dbReference type="InterPro" id="IPR007891">
    <property type="entry name" value="CHASE3"/>
</dbReference>
<dbReference type="InterPro" id="IPR003661">
    <property type="entry name" value="HisK_dim/P_dom"/>
</dbReference>
<dbReference type="NCBIfam" id="TIGR00229">
    <property type="entry name" value="sensory_box"/>
    <property type="match status" value="1"/>
</dbReference>
<dbReference type="Pfam" id="PF02518">
    <property type="entry name" value="HATPase_c"/>
    <property type="match status" value="1"/>
</dbReference>
<evidence type="ECO:0000256" key="12">
    <source>
        <dbReference type="PROSITE-ProRule" id="PRU00169"/>
    </source>
</evidence>
<feature type="transmembrane region" description="Helical" evidence="13">
    <location>
        <begin position="48"/>
        <end position="69"/>
    </location>
</feature>
<keyword evidence="10 13" id="KW-0472">Membrane</keyword>
<dbReference type="Proteomes" id="UP000011996">
    <property type="component" value="Unassembled WGS sequence"/>
</dbReference>
<dbReference type="PROSITE" id="PS50113">
    <property type="entry name" value="PAC"/>
    <property type="match status" value="1"/>
</dbReference>
<evidence type="ECO:0000256" key="7">
    <source>
        <dbReference type="ARBA" id="ARBA00022777"/>
    </source>
</evidence>
<dbReference type="InterPro" id="IPR000700">
    <property type="entry name" value="PAS-assoc_C"/>
</dbReference>
<dbReference type="InterPro" id="IPR013655">
    <property type="entry name" value="PAS_fold_3"/>
</dbReference>
<keyword evidence="7" id="KW-0418">Kinase</keyword>
<keyword evidence="4 12" id="KW-0597">Phosphoprotein</keyword>
<evidence type="ECO:0000256" key="2">
    <source>
        <dbReference type="ARBA" id="ARBA00004370"/>
    </source>
</evidence>
<dbReference type="InterPro" id="IPR011006">
    <property type="entry name" value="CheY-like_superfamily"/>
</dbReference>
<dbReference type="EMBL" id="ANOF01000013">
    <property type="protein sequence ID" value="EMI28961.1"/>
    <property type="molecule type" value="Genomic_DNA"/>
</dbReference>
<dbReference type="Gene3D" id="3.40.50.2300">
    <property type="match status" value="1"/>
</dbReference>
<keyword evidence="6" id="KW-0547">Nucleotide-binding</keyword>
<dbReference type="Gene3D" id="3.30.450.20">
    <property type="entry name" value="PAS domain"/>
    <property type="match status" value="1"/>
</dbReference>
<dbReference type="GO" id="GO:0005886">
    <property type="term" value="C:plasma membrane"/>
    <property type="evidence" value="ECO:0007669"/>
    <property type="project" value="TreeGrafter"/>
</dbReference>
<dbReference type="SMART" id="SM00388">
    <property type="entry name" value="HisKA"/>
    <property type="match status" value="1"/>
</dbReference>
<dbReference type="SMART" id="SM00387">
    <property type="entry name" value="HATPase_c"/>
    <property type="match status" value="1"/>
</dbReference>
<dbReference type="EC" id="2.7.13.3" evidence="3"/>
<dbReference type="PROSITE" id="PS50109">
    <property type="entry name" value="HIS_KIN"/>
    <property type="match status" value="1"/>
</dbReference>